<keyword evidence="2" id="KW-0863">Zinc-finger</keyword>
<dbReference type="InterPro" id="IPR009057">
    <property type="entry name" value="Homeodomain-like_sf"/>
</dbReference>
<keyword evidence="9" id="KW-1185">Reference proteome</keyword>
<dbReference type="AlphaFoldDB" id="A0AAD8YJ45"/>
<name>A0AAD8YJ45_9STRA</name>
<feature type="region of interest" description="Disordered" evidence="6">
    <location>
        <begin position="68"/>
        <end position="103"/>
    </location>
</feature>
<evidence type="ECO:0000259" key="7">
    <source>
        <dbReference type="PROSITE" id="PS51293"/>
    </source>
</evidence>
<evidence type="ECO:0000313" key="8">
    <source>
        <dbReference type="EMBL" id="KAK1747263.1"/>
    </source>
</evidence>
<dbReference type="SUPFAM" id="SSF46689">
    <property type="entry name" value="Homeodomain-like"/>
    <property type="match status" value="1"/>
</dbReference>
<keyword evidence="3" id="KW-0862">Zinc</keyword>
<feature type="compositionally biased region" description="Polar residues" evidence="6">
    <location>
        <begin position="245"/>
        <end position="262"/>
    </location>
</feature>
<dbReference type="Proteomes" id="UP001224775">
    <property type="component" value="Unassembled WGS sequence"/>
</dbReference>
<dbReference type="PROSITE" id="PS51293">
    <property type="entry name" value="SANT"/>
    <property type="match status" value="1"/>
</dbReference>
<dbReference type="EMBL" id="JATAAI010000003">
    <property type="protein sequence ID" value="KAK1747263.1"/>
    <property type="molecule type" value="Genomic_DNA"/>
</dbReference>
<feature type="region of interest" description="Disordered" evidence="6">
    <location>
        <begin position="241"/>
        <end position="263"/>
    </location>
</feature>
<feature type="compositionally biased region" description="Low complexity" evidence="6">
    <location>
        <begin position="86"/>
        <end position="95"/>
    </location>
</feature>
<accession>A0AAD8YJ45</accession>
<protein>
    <submittedName>
        <fullName evidence="8">SANT/Myb-like DNA-binding domain-containing protein</fullName>
    </submittedName>
</protein>
<evidence type="ECO:0000256" key="1">
    <source>
        <dbReference type="ARBA" id="ARBA00022723"/>
    </source>
</evidence>
<dbReference type="Gene3D" id="1.10.10.60">
    <property type="entry name" value="Homeodomain-like"/>
    <property type="match status" value="1"/>
</dbReference>
<feature type="region of interest" description="Disordered" evidence="6">
    <location>
        <begin position="121"/>
        <end position="227"/>
    </location>
</feature>
<dbReference type="GO" id="GO:0003714">
    <property type="term" value="F:transcription corepressor activity"/>
    <property type="evidence" value="ECO:0007669"/>
    <property type="project" value="TreeGrafter"/>
</dbReference>
<keyword evidence="1" id="KW-0479">Metal-binding</keyword>
<dbReference type="PANTHER" id="PTHR10865">
    <property type="entry name" value="METASTASIS-ASSOCIATED PROTEIN AND MESODERM INDUCTION EARLY RESPONSE PROTEIN"/>
    <property type="match status" value="1"/>
</dbReference>
<dbReference type="InterPro" id="IPR001005">
    <property type="entry name" value="SANT/Myb"/>
</dbReference>
<dbReference type="PANTHER" id="PTHR10865:SF28">
    <property type="entry name" value="ELM2 DOMAIN-CONTAINING PROTEIN"/>
    <property type="match status" value="1"/>
</dbReference>
<evidence type="ECO:0000313" key="9">
    <source>
        <dbReference type="Proteomes" id="UP001224775"/>
    </source>
</evidence>
<evidence type="ECO:0000256" key="4">
    <source>
        <dbReference type="ARBA" id="ARBA00023125"/>
    </source>
</evidence>
<dbReference type="GO" id="GO:0042826">
    <property type="term" value="F:histone deacetylase binding"/>
    <property type="evidence" value="ECO:0007669"/>
    <property type="project" value="TreeGrafter"/>
</dbReference>
<sequence length="410" mass="45541">MLNQSTMSEEISKGSIVVVESRTWPGLNKPGGVARVTAVHYETAASPKKYDVSYVLGGKEKGVEEEYVRLQSSSDDGDETKKKRSSLNNTNNTSSAIAAGGGNLHISTSTASFSLANLSASPLQTPQTNDSSIEESTKKEGGSPVNDNEEQQVIEERRKRKNSIQEDILMGVSGSRNSSYNSLSGAAKEDKEPDVKKRKMEVEEAETSHDDDDDSAVSSSSLKNHHKTAIWSARKHLEIKDKKSSTTTIENDEGASTTTKNDTSLKRWRSHQIAEDYISLASAMVLPPNTTHLNTFGYTPHLGQYPIEQPTALGYLTSSLRRPTVIEKWSPYEIATFEAALALHGKHFHQVQKWVKTKCTKEVIEFYYIWKKTSHYRRWKSSFCEEMESVCSSGSEGEDEMEVVEGKKVE</sequence>
<feature type="domain" description="SANT" evidence="7">
    <location>
        <begin position="324"/>
        <end position="375"/>
    </location>
</feature>
<reference evidence="8" key="1">
    <citation type="submission" date="2023-06" db="EMBL/GenBank/DDBJ databases">
        <title>Survivors Of The Sea: Transcriptome response of Skeletonema marinoi to long-term dormancy.</title>
        <authorList>
            <person name="Pinder M.I.M."/>
            <person name="Kourtchenko O."/>
            <person name="Robertson E.K."/>
            <person name="Larsson T."/>
            <person name="Maumus F."/>
            <person name="Osuna-Cruz C.M."/>
            <person name="Vancaester E."/>
            <person name="Stenow R."/>
            <person name="Vandepoele K."/>
            <person name="Ploug H."/>
            <person name="Bruchert V."/>
            <person name="Godhe A."/>
            <person name="Topel M."/>
        </authorList>
    </citation>
    <scope>NUCLEOTIDE SEQUENCE</scope>
    <source>
        <strain evidence="8">R05AC</strain>
    </source>
</reference>
<dbReference type="GO" id="GO:0000122">
    <property type="term" value="P:negative regulation of transcription by RNA polymerase II"/>
    <property type="evidence" value="ECO:0007669"/>
    <property type="project" value="TreeGrafter"/>
</dbReference>
<dbReference type="FunFam" id="1.10.10.60:FF:000012">
    <property type="entry name" value="Metastasis-associated 1 family, member 3"/>
    <property type="match status" value="1"/>
</dbReference>
<feature type="compositionally biased region" description="Basic and acidic residues" evidence="6">
    <location>
        <begin position="187"/>
        <end position="208"/>
    </location>
</feature>
<evidence type="ECO:0000256" key="3">
    <source>
        <dbReference type="ARBA" id="ARBA00022833"/>
    </source>
</evidence>
<keyword evidence="4 8" id="KW-0238">DNA-binding</keyword>
<keyword evidence="5" id="KW-0539">Nucleus</keyword>
<evidence type="ECO:0000256" key="2">
    <source>
        <dbReference type="ARBA" id="ARBA00022771"/>
    </source>
</evidence>
<dbReference type="InterPro" id="IPR017884">
    <property type="entry name" value="SANT_dom"/>
</dbReference>
<evidence type="ECO:0000256" key="5">
    <source>
        <dbReference type="ARBA" id="ARBA00023242"/>
    </source>
</evidence>
<feature type="compositionally biased region" description="Polar residues" evidence="6">
    <location>
        <begin position="121"/>
        <end position="131"/>
    </location>
</feature>
<evidence type="ECO:0000256" key="6">
    <source>
        <dbReference type="SAM" id="MobiDB-lite"/>
    </source>
</evidence>
<dbReference type="SMART" id="SM00717">
    <property type="entry name" value="SANT"/>
    <property type="match status" value="1"/>
</dbReference>
<organism evidence="8 9">
    <name type="scientific">Skeletonema marinoi</name>
    <dbReference type="NCBI Taxonomy" id="267567"/>
    <lineage>
        <taxon>Eukaryota</taxon>
        <taxon>Sar</taxon>
        <taxon>Stramenopiles</taxon>
        <taxon>Ochrophyta</taxon>
        <taxon>Bacillariophyta</taxon>
        <taxon>Coscinodiscophyceae</taxon>
        <taxon>Thalassiosirophycidae</taxon>
        <taxon>Thalassiosirales</taxon>
        <taxon>Skeletonemataceae</taxon>
        <taxon>Skeletonema</taxon>
        <taxon>Skeletonema marinoi-dohrnii complex</taxon>
    </lineage>
</organism>
<gene>
    <name evidence="8" type="ORF">QTG54_002607</name>
</gene>
<proteinExistence type="predicted"/>
<comment type="caution">
    <text evidence="8">The sequence shown here is derived from an EMBL/GenBank/DDBJ whole genome shotgun (WGS) entry which is preliminary data.</text>
</comment>
<dbReference type="GO" id="GO:0005654">
    <property type="term" value="C:nucleoplasm"/>
    <property type="evidence" value="ECO:0007669"/>
    <property type="project" value="TreeGrafter"/>
</dbReference>
<dbReference type="GO" id="GO:0008270">
    <property type="term" value="F:zinc ion binding"/>
    <property type="evidence" value="ECO:0007669"/>
    <property type="project" value="UniProtKB-KW"/>
</dbReference>
<dbReference type="InterPro" id="IPR040138">
    <property type="entry name" value="MIER/MTA"/>
</dbReference>
<feature type="compositionally biased region" description="Low complexity" evidence="6">
    <location>
        <begin position="173"/>
        <end position="185"/>
    </location>
</feature>
<dbReference type="GO" id="GO:0003677">
    <property type="term" value="F:DNA binding"/>
    <property type="evidence" value="ECO:0007669"/>
    <property type="project" value="UniProtKB-KW"/>
</dbReference>